<dbReference type="AlphaFoldDB" id="A0A1E3PME4"/>
<dbReference type="PANTHER" id="PTHR12733:SF3">
    <property type="entry name" value="ATP SYNTHASE F(0) COMPLEX SUBUNIT B1, MITOCHONDRIAL"/>
    <property type="match status" value="1"/>
</dbReference>
<keyword evidence="3 8" id="KW-0375">Hydrogen ion transport</keyword>
<comment type="subunit">
    <text evidence="8">F-type ATPases have 2 components, CF(1) - the catalytic core - and CF(0) - the membrane proton channel. In yeast, the dimeric form of ATP synthase consists of 17 polypeptides: alpha, beta, gamma, delta, epsilon, 4 (B), 5 (OSCP), 6 (A), 8, 9 (C), d, E (Tim11), f, g, h, i/j and k.</text>
</comment>
<dbReference type="InterPro" id="IPR008688">
    <property type="entry name" value="ATP_synth_Bsub_B/MI25"/>
</dbReference>
<organism evidence="9 10">
    <name type="scientific">Nadsonia fulvescens var. elongata DSM 6958</name>
    <dbReference type="NCBI Taxonomy" id="857566"/>
    <lineage>
        <taxon>Eukaryota</taxon>
        <taxon>Fungi</taxon>
        <taxon>Dikarya</taxon>
        <taxon>Ascomycota</taxon>
        <taxon>Saccharomycotina</taxon>
        <taxon>Dipodascomycetes</taxon>
        <taxon>Dipodascales</taxon>
        <taxon>Dipodascales incertae sedis</taxon>
        <taxon>Nadsonia</taxon>
    </lineage>
</organism>
<keyword evidence="1 8" id="KW-0813">Transport</keyword>
<evidence type="ECO:0000256" key="7">
    <source>
        <dbReference type="ARBA" id="ARBA00023136"/>
    </source>
</evidence>
<dbReference type="STRING" id="857566.A0A1E3PME4"/>
<dbReference type="InterPro" id="IPR013837">
    <property type="entry name" value="ATP_synth_F0_suB"/>
</dbReference>
<dbReference type="Gene3D" id="1.20.5.2210">
    <property type="match status" value="1"/>
</dbReference>
<dbReference type="OrthoDB" id="67388at2759"/>
<name>A0A1E3PME4_9ASCO</name>
<evidence type="ECO:0000256" key="6">
    <source>
        <dbReference type="ARBA" id="ARBA00023128"/>
    </source>
</evidence>
<evidence type="ECO:0000313" key="9">
    <source>
        <dbReference type="EMBL" id="ODQ66364.1"/>
    </source>
</evidence>
<dbReference type="Pfam" id="PF05405">
    <property type="entry name" value="Mt_ATP-synt_B"/>
    <property type="match status" value="1"/>
</dbReference>
<reference evidence="9 10" key="1">
    <citation type="journal article" date="2016" name="Proc. Natl. Acad. Sci. U.S.A.">
        <title>Comparative genomics of biotechnologically important yeasts.</title>
        <authorList>
            <person name="Riley R."/>
            <person name="Haridas S."/>
            <person name="Wolfe K.H."/>
            <person name="Lopes M.R."/>
            <person name="Hittinger C.T."/>
            <person name="Goeker M."/>
            <person name="Salamov A.A."/>
            <person name="Wisecaver J.H."/>
            <person name="Long T.M."/>
            <person name="Calvey C.H."/>
            <person name="Aerts A.L."/>
            <person name="Barry K.W."/>
            <person name="Choi C."/>
            <person name="Clum A."/>
            <person name="Coughlan A.Y."/>
            <person name="Deshpande S."/>
            <person name="Douglass A.P."/>
            <person name="Hanson S.J."/>
            <person name="Klenk H.-P."/>
            <person name="LaButti K.M."/>
            <person name="Lapidus A."/>
            <person name="Lindquist E.A."/>
            <person name="Lipzen A.M."/>
            <person name="Meier-Kolthoff J.P."/>
            <person name="Ohm R.A."/>
            <person name="Otillar R.P."/>
            <person name="Pangilinan J.L."/>
            <person name="Peng Y."/>
            <person name="Rokas A."/>
            <person name="Rosa C.A."/>
            <person name="Scheuner C."/>
            <person name="Sibirny A.A."/>
            <person name="Slot J.C."/>
            <person name="Stielow J.B."/>
            <person name="Sun H."/>
            <person name="Kurtzman C.P."/>
            <person name="Blackwell M."/>
            <person name="Grigoriev I.V."/>
            <person name="Jeffries T.W."/>
        </authorList>
    </citation>
    <scope>NUCLEOTIDE SEQUENCE [LARGE SCALE GENOMIC DNA]</scope>
    <source>
        <strain evidence="9 10">DSM 6958</strain>
    </source>
</reference>
<evidence type="ECO:0000256" key="8">
    <source>
        <dbReference type="RuleBase" id="RU368017"/>
    </source>
</evidence>
<keyword evidence="6 8" id="KW-0496">Mitochondrion</keyword>
<keyword evidence="4 8" id="KW-0999">Mitochondrion inner membrane</keyword>
<evidence type="ECO:0000256" key="2">
    <source>
        <dbReference type="ARBA" id="ARBA00022547"/>
    </source>
</evidence>
<accession>A0A1E3PME4</accession>
<evidence type="ECO:0000256" key="4">
    <source>
        <dbReference type="ARBA" id="ARBA00022792"/>
    </source>
</evidence>
<evidence type="ECO:0000256" key="1">
    <source>
        <dbReference type="ARBA" id="ARBA00022448"/>
    </source>
</evidence>
<proteinExistence type="inferred from homology"/>
<comment type="subcellular location">
    <subcellularLocation>
        <location evidence="8">Mitochondrion</location>
    </subcellularLocation>
    <subcellularLocation>
        <location evidence="8">Mitochondrion inner membrane</location>
    </subcellularLocation>
</comment>
<protein>
    <recommendedName>
        <fullName evidence="8">ATP synthase subunit 4</fullName>
    </recommendedName>
</protein>
<evidence type="ECO:0000256" key="3">
    <source>
        <dbReference type="ARBA" id="ARBA00022781"/>
    </source>
</evidence>
<sequence>MSLRIAAASSLAALRPSVARSAVRAAPLAVRFSSTDNQPRAKAVSFIENLPGNSIVTKTGVLTTAIAGSIYAISEDLYVVNDETVLVGTFLSFVYLVGKFVGPSYSDWVNGQINQMKGLFQDARARHVGYVHERVETVSKLKDVVSVTKDLFAVSKETAQLEAQAFELKQQVAFAHEAKAVLDSWVRYEASVRQREQKALAESVIAKVEKEISTSKFQKDALNQAVAEVKRIFAKSA</sequence>
<evidence type="ECO:0000313" key="10">
    <source>
        <dbReference type="Proteomes" id="UP000095009"/>
    </source>
</evidence>
<dbReference type="GO" id="GO:0005743">
    <property type="term" value="C:mitochondrial inner membrane"/>
    <property type="evidence" value="ECO:0007669"/>
    <property type="project" value="UniProtKB-SubCell"/>
</dbReference>
<dbReference type="SUPFAM" id="SSF161060">
    <property type="entry name" value="ATP synthase B chain-like"/>
    <property type="match status" value="1"/>
</dbReference>
<gene>
    <name evidence="9" type="ORF">NADFUDRAFT_82204</name>
</gene>
<comment type="function">
    <text evidence="8">Subunit b, of the mitochondrial membrane ATP synthase complex (F(1)F(0) ATP synthase or Complex V) that produces ATP from ADP in the presence of a proton gradient across the membrane which is generated by electron transport complexes of the respiratory chain. ATP synthase complex consist of a soluble F(1) head domain - the catalytic core - and a membrane F(1) domain - the membrane proton channel. These two domains are linked by a central stalk rotating inside the F(1) region and a stationary peripheral stalk. During catalysis, ATP synthesis in the catalytic domain of F(1) is coupled via a rotary mechanism of the central stalk subunits to proton translocation. In vivo, can only synthesize ATP although its ATP hydrolase activity can be activated artificially in vitro. Part of the complex F(0) domain. Part of the complex F(0) domain and the peripheric stalk, which acts as a stator to hold the catalytic alpha(3)beta(3) subcomplex and subunit a/ATP6 static relative to the rotary elements.</text>
</comment>
<keyword evidence="10" id="KW-1185">Reference proteome</keyword>
<dbReference type="Proteomes" id="UP000095009">
    <property type="component" value="Unassembled WGS sequence"/>
</dbReference>
<keyword evidence="2 8" id="KW-0138">CF(0)</keyword>
<keyword evidence="5 8" id="KW-0406">Ion transport</keyword>
<dbReference type="PANTHER" id="PTHR12733">
    <property type="entry name" value="MITOCHONDRIAL ATP SYNTHASE B CHAIN"/>
    <property type="match status" value="1"/>
</dbReference>
<keyword evidence="7 8" id="KW-0472">Membrane</keyword>
<dbReference type="EMBL" id="KV454408">
    <property type="protein sequence ID" value="ODQ66364.1"/>
    <property type="molecule type" value="Genomic_DNA"/>
</dbReference>
<comment type="similarity">
    <text evidence="8">Belongs to the eukaryotic ATPase B chain family.</text>
</comment>
<dbReference type="GO" id="GO:0046933">
    <property type="term" value="F:proton-transporting ATP synthase activity, rotational mechanism"/>
    <property type="evidence" value="ECO:0007669"/>
    <property type="project" value="TreeGrafter"/>
</dbReference>
<evidence type="ECO:0000256" key="5">
    <source>
        <dbReference type="ARBA" id="ARBA00023065"/>
    </source>
</evidence>
<dbReference type="GO" id="GO:0045259">
    <property type="term" value="C:proton-transporting ATP synthase complex"/>
    <property type="evidence" value="ECO:0007669"/>
    <property type="project" value="UniProtKB-KW"/>
</dbReference>